<dbReference type="Proteomes" id="UP000492820">
    <property type="component" value="Unassembled WGS sequence"/>
</dbReference>
<evidence type="ECO:0000313" key="3">
    <source>
        <dbReference type="WBParaSite" id="EgrG_000495500"/>
    </source>
</evidence>
<proteinExistence type="predicted"/>
<accession>A0A068WHP8</accession>
<evidence type="ECO:0000313" key="1">
    <source>
        <dbReference type="EMBL" id="CDS19627.1"/>
    </source>
</evidence>
<reference evidence="3" key="3">
    <citation type="submission" date="2020-10" db="UniProtKB">
        <authorList>
            <consortium name="WormBaseParasite"/>
        </authorList>
    </citation>
    <scope>IDENTIFICATION</scope>
</reference>
<evidence type="ECO:0000313" key="2">
    <source>
        <dbReference type="Proteomes" id="UP000492820"/>
    </source>
</evidence>
<protein>
    <submittedName>
        <fullName evidence="1 3">Expressed protein</fullName>
    </submittedName>
</protein>
<dbReference type="EMBL" id="LK028579">
    <property type="protein sequence ID" value="CDS19627.1"/>
    <property type="molecule type" value="Genomic_DNA"/>
</dbReference>
<name>A0A068WHP8_ECHGR</name>
<dbReference type="AlphaFoldDB" id="A0A068WHP8"/>
<gene>
    <name evidence="1" type="ORF">EgrG_000495500</name>
</gene>
<organism evidence="1">
    <name type="scientific">Echinococcus granulosus</name>
    <name type="common">Hydatid tapeworm</name>
    <dbReference type="NCBI Taxonomy" id="6210"/>
    <lineage>
        <taxon>Eukaryota</taxon>
        <taxon>Metazoa</taxon>
        <taxon>Spiralia</taxon>
        <taxon>Lophotrochozoa</taxon>
        <taxon>Platyhelminthes</taxon>
        <taxon>Cestoda</taxon>
        <taxon>Eucestoda</taxon>
        <taxon>Cyclophyllidea</taxon>
        <taxon>Taeniidae</taxon>
        <taxon>Echinococcus</taxon>
        <taxon>Echinococcus granulosus group</taxon>
    </lineage>
</organism>
<reference evidence="1 2" key="1">
    <citation type="journal article" date="2013" name="Nature">
        <title>The genomes of four tapeworm species reveal adaptations to parasitism.</title>
        <authorList>
            <person name="Tsai I.J."/>
            <person name="Zarowiecki M."/>
            <person name="Holroyd N."/>
            <person name="Garciarrubio A."/>
            <person name="Sanchez-Flores A."/>
            <person name="Brooks K.L."/>
            <person name="Tracey A."/>
            <person name="Bobes R.J."/>
            <person name="Fragoso G."/>
            <person name="Sciutto E."/>
            <person name="Aslett M."/>
            <person name="Beasley H."/>
            <person name="Bennett H.M."/>
            <person name="Cai J."/>
            <person name="Camicia F."/>
            <person name="Clark R."/>
            <person name="Cucher M."/>
            <person name="De Silva N."/>
            <person name="Day T.A."/>
            <person name="Deplazes P."/>
            <person name="Estrada K."/>
            <person name="Fernandez C."/>
            <person name="Holland P.W."/>
            <person name="Hou J."/>
            <person name="Hu S."/>
            <person name="Huckvale T."/>
            <person name="Hung S.S."/>
            <person name="Kamenetzky L."/>
            <person name="Keane J.A."/>
            <person name="Kiss F."/>
            <person name="Koziol U."/>
            <person name="Lambert O."/>
            <person name="Liu K."/>
            <person name="Luo X."/>
            <person name="Luo Y."/>
            <person name="Macchiaroli N."/>
            <person name="Nichol S."/>
            <person name="Paps J."/>
            <person name="Parkinson J."/>
            <person name="Pouchkina-Stantcheva N."/>
            <person name="Riddiford N."/>
            <person name="Rosenzvit M."/>
            <person name="Salinas G."/>
            <person name="Wasmuth J.D."/>
            <person name="Zamanian M."/>
            <person name="Zheng Y."/>
            <person name="Cai X."/>
            <person name="Soberon X."/>
            <person name="Olson P.D."/>
            <person name="Laclette J.P."/>
            <person name="Brehm K."/>
            <person name="Berriman M."/>
            <person name="Garciarrubio A."/>
            <person name="Bobes R.J."/>
            <person name="Fragoso G."/>
            <person name="Sanchez-Flores A."/>
            <person name="Estrada K."/>
            <person name="Cevallos M.A."/>
            <person name="Morett E."/>
            <person name="Gonzalez V."/>
            <person name="Portillo T."/>
            <person name="Ochoa-Leyva A."/>
            <person name="Jose M.V."/>
            <person name="Sciutto E."/>
            <person name="Landa A."/>
            <person name="Jimenez L."/>
            <person name="Valdes V."/>
            <person name="Carrero J.C."/>
            <person name="Larralde C."/>
            <person name="Morales-Montor J."/>
            <person name="Limon-Lason J."/>
            <person name="Soberon X."/>
            <person name="Laclette J.P."/>
        </authorList>
    </citation>
    <scope>NUCLEOTIDE SEQUENCE [LARGE SCALE GENOMIC DNA]</scope>
</reference>
<reference evidence="1" key="2">
    <citation type="submission" date="2014-06" db="EMBL/GenBank/DDBJ databases">
        <authorList>
            <person name="Aslett M."/>
        </authorList>
    </citation>
    <scope>NUCLEOTIDE SEQUENCE</scope>
</reference>
<sequence>MTWQKTRASAQFFVASIFIPVAKIAKEGRKRGYRLFGRSLSDRLENWLTVPLLLAKNTHKITHSRISINATRTLQQTFLPSFPSLNTRFVLLWSSELLASRSCVALLCISVFLAVRHVSSSSPSSHCFIHSLDGQIDM</sequence>
<dbReference type="WBParaSite" id="EgrG_000495500">
    <property type="protein sequence ID" value="EgrG_000495500"/>
    <property type="gene ID" value="EgrG_000495500"/>
</dbReference>